<feature type="compositionally biased region" description="Low complexity" evidence="1">
    <location>
        <begin position="8"/>
        <end position="17"/>
    </location>
</feature>
<evidence type="ECO:0000313" key="2">
    <source>
        <dbReference type="EMBL" id="ESQ48956.1"/>
    </source>
</evidence>
<dbReference type="Gramene" id="ESQ48956">
    <property type="protein sequence ID" value="ESQ48956"/>
    <property type="gene ID" value="EUTSA_v100219420mg"/>
</dbReference>
<accession>V4NQR4</accession>
<name>V4NQR4_EUTSA</name>
<dbReference type="eggNOG" id="KOG0800">
    <property type="taxonomic scope" value="Eukaryota"/>
</dbReference>
<sequence length="152" mass="16548">PNMAPKISPVASPVPQRSPRRPPLAPPPCNSGNRRGQRVHFKDKHLHFSSTHSPAPSPSPASQRSPRYPARQPHHQLHSPAPLPAATRIVPISAPLPHVVFAHAAQPPKTKPSEQHANEVAHPQPQSSSSNLNLPAMPWIVLIMLIAARLRE</sequence>
<feature type="region of interest" description="Disordered" evidence="1">
    <location>
        <begin position="101"/>
        <end position="131"/>
    </location>
</feature>
<feature type="region of interest" description="Disordered" evidence="1">
    <location>
        <begin position="1"/>
        <end position="89"/>
    </location>
</feature>
<feature type="compositionally biased region" description="Low complexity" evidence="1">
    <location>
        <begin position="49"/>
        <end position="71"/>
    </location>
</feature>
<evidence type="ECO:0000256" key="1">
    <source>
        <dbReference type="SAM" id="MobiDB-lite"/>
    </source>
</evidence>
<feature type="non-terminal residue" evidence="2">
    <location>
        <position position="1"/>
    </location>
</feature>
<gene>
    <name evidence="2" type="ORF">EUTSA_v100219420mg</name>
</gene>
<evidence type="ECO:0000313" key="3">
    <source>
        <dbReference type="Proteomes" id="UP000030689"/>
    </source>
</evidence>
<dbReference type="Proteomes" id="UP000030689">
    <property type="component" value="Unassembled WGS sequence"/>
</dbReference>
<feature type="compositionally biased region" description="Basic residues" evidence="1">
    <location>
        <begin position="35"/>
        <end position="47"/>
    </location>
</feature>
<organism evidence="2 3">
    <name type="scientific">Eutrema salsugineum</name>
    <name type="common">Saltwater cress</name>
    <name type="synonym">Sisymbrium salsugineum</name>
    <dbReference type="NCBI Taxonomy" id="72664"/>
    <lineage>
        <taxon>Eukaryota</taxon>
        <taxon>Viridiplantae</taxon>
        <taxon>Streptophyta</taxon>
        <taxon>Embryophyta</taxon>
        <taxon>Tracheophyta</taxon>
        <taxon>Spermatophyta</taxon>
        <taxon>Magnoliopsida</taxon>
        <taxon>eudicotyledons</taxon>
        <taxon>Gunneridae</taxon>
        <taxon>Pentapetalae</taxon>
        <taxon>rosids</taxon>
        <taxon>malvids</taxon>
        <taxon>Brassicales</taxon>
        <taxon>Brassicaceae</taxon>
        <taxon>Eutremeae</taxon>
        <taxon>Eutrema</taxon>
    </lineage>
</organism>
<protein>
    <submittedName>
        <fullName evidence="2">Uncharacterized protein</fullName>
    </submittedName>
</protein>
<proteinExistence type="predicted"/>
<keyword evidence="3" id="KW-1185">Reference proteome</keyword>
<reference evidence="2 3" key="1">
    <citation type="journal article" date="2013" name="Front. Plant Sci.">
        <title>The Reference Genome of the Halophytic Plant Eutrema salsugineum.</title>
        <authorList>
            <person name="Yang R."/>
            <person name="Jarvis D.E."/>
            <person name="Chen H."/>
            <person name="Beilstein M.A."/>
            <person name="Grimwood J."/>
            <person name="Jenkins J."/>
            <person name="Shu S."/>
            <person name="Prochnik S."/>
            <person name="Xin M."/>
            <person name="Ma C."/>
            <person name="Schmutz J."/>
            <person name="Wing R.A."/>
            <person name="Mitchell-Olds T."/>
            <person name="Schumaker K.S."/>
            <person name="Wang X."/>
        </authorList>
    </citation>
    <scope>NUCLEOTIDE SEQUENCE [LARGE SCALE GENOMIC DNA]</scope>
</reference>
<dbReference type="EMBL" id="KI517408">
    <property type="protein sequence ID" value="ESQ48956.1"/>
    <property type="molecule type" value="Genomic_DNA"/>
</dbReference>
<dbReference type="AlphaFoldDB" id="V4NQR4"/>
<dbReference type="KEGG" id="eus:EUTSA_v100219420m"/>